<evidence type="ECO:0000313" key="1">
    <source>
        <dbReference type="EMBL" id="OOQ57496.1"/>
    </source>
</evidence>
<dbReference type="NCBIfam" id="TIGR03519">
    <property type="entry name" value="T9SS_PorP_fam"/>
    <property type="match status" value="1"/>
</dbReference>
<dbReference type="STRING" id="1792845.BC343_14430"/>
<name>A0A1S9P943_9SPHI</name>
<dbReference type="EMBL" id="MBTF01000036">
    <property type="protein sequence ID" value="OOQ57496.1"/>
    <property type="molecule type" value="Genomic_DNA"/>
</dbReference>
<proteinExistence type="predicted"/>
<dbReference type="AlphaFoldDB" id="A0A1S9P943"/>
<dbReference type="Pfam" id="PF11751">
    <property type="entry name" value="PorP_SprF"/>
    <property type="match status" value="1"/>
</dbReference>
<keyword evidence="2" id="KW-1185">Reference proteome</keyword>
<accession>A0A1S9P943</accession>
<protein>
    <recommendedName>
        <fullName evidence="3">Type IX secretion system membrane protein PorP/SprF</fullName>
    </recommendedName>
</protein>
<organism evidence="1 2">
    <name type="scientific">Mucilaginibacter pedocola</name>
    <dbReference type="NCBI Taxonomy" id="1792845"/>
    <lineage>
        <taxon>Bacteria</taxon>
        <taxon>Pseudomonadati</taxon>
        <taxon>Bacteroidota</taxon>
        <taxon>Sphingobacteriia</taxon>
        <taxon>Sphingobacteriales</taxon>
        <taxon>Sphingobacteriaceae</taxon>
        <taxon>Mucilaginibacter</taxon>
    </lineage>
</organism>
<dbReference type="InterPro" id="IPR019861">
    <property type="entry name" value="PorP/SprF_Bacteroidetes"/>
</dbReference>
<dbReference type="Proteomes" id="UP000189739">
    <property type="component" value="Unassembled WGS sequence"/>
</dbReference>
<evidence type="ECO:0000313" key="2">
    <source>
        <dbReference type="Proteomes" id="UP000189739"/>
    </source>
</evidence>
<sequence>MFCMQAQAQLVPLASQYYFNRYLGNPAFAGSTEGFKGNLAYRSQFNSVEGSPVTGAFTGEYGFNNRVGIGATVFTDKAGLLRRTRAVATYAYHLPVAQGETLHFGLSGGISTERLNTSNLQGDMSDPSIARFNNSSASIDGDFGIAYTNSALTIQAMLPNMRQLFKKEITNTVNWAVFYTAISYKLPLGDDGDGTLEPLAALRGVKGGDQIFDIGANLAMLNNNLMLNAMYHTSKNATLGLGVNVASINSAVMVNYTLNTAGMNRFGNSNVFQVGLRVDLKRED</sequence>
<reference evidence="1 2" key="1">
    <citation type="submission" date="2016-07" db="EMBL/GenBank/DDBJ databases">
        <title>Genomic analysis of zinc-resistant bacterium Mucilaginibacter pedocola TBZ30.</title>
        <authorList>
            <person name="Huang J."/>
            <person name="Tang J."/>
        </authorList>
    </citation>
    <scope>NUCLEOTIDE SEQUENCE [LARGE SCALE GENOMIC DNA]</scope>
    <source>
        <strain evidence="1 2">TBZ30</strain>
    </source>
</reference>
<comment type="caution">
    <text evidence="1">The sequence shown here is derived from an EMBL/GenBank/DDBJ whole genome shotgun (WGS) entry which is preliminary data.</text>
</comment>
<evidence type="ECO:0008006" key="3">
    <source>
        <dbReference type="Google" id="ProtNLM"/>
    </source>
</evidence>
<gene>
    <name evidence="1" type="ORF">BC343_14430</name>
</gene>